<keyword evidence="1" id="KW-0472">Membrane</keyword>
<name>A0ABR3XH64_9PEZI</name>
<keyword evidence="3" id="KW-1185">Reference proteome</keyword>
<protein>
    <submittedName>
        <fullName evidence="2">Uncharacterized protein</fullName>
    </submittedName>
</protein>
<dbReference type="Proteomes" id="UP001586593">
    <property type="component" value="Unassembled WGS sequence"/>
</dbReference>
<evidence type="ECO:0000256" key="1">
    <source>
        <dbReference type="SAM" id="Phobius"/>
    </source>
</evidence>
<accession>A0ABR3XH64</accession>
<feature type="transmembrane region" description="Helical" evidence="1">
    <location>
        <begin position="29"/>
        <end position="47"/>
    </location>
</feature>
<dbReference type="EMBL" id="JAZHXJ010000094">
    <property type="protein sequence ID" value="KAL1875301.1"/>
    <property type="molecule type" value="Genomic_DNA"/>
</dbReference>
<keyword evidence="1" id="KW-0812">Transmembrane</keyword>
<evidence type="ECO:0000313" key="2">
    <source>
        <dbReference type="EMBL" id="KAL1875301.1"/>
    </source>
</evidence>
<proteinExistence type="predicted"/>
<organism evidence="2 3">
    <name type="scientific">Phialemonium thermophilum</name>
    <dbReference type="NCBI Taxonomy" id="223376"/>
    <lineage>
        <taxon>Eukaryota</taxon>
        <taxon>Fungi</taxon>
        <taxon>Dikarya</taxon>
        <taxon>Ascomycota</taxon>
        <taxon>Pezizomycotina</taxon>
        <taxon>Sordariomycetes</taxon>
        <taxon>Sordariomycetidae</taxon>
        <taxon>Cephalothecales</taxon>
        <taxon>Cephalothecaceae</taxon>
        <taxon>Phialemonium</taxon>
    </lineage>
</organism>
<sequence length="73" mass="8303">MALESDFRRIMDCGSVAVFSFPKTLVKSFLAWTIISLSGVLLVFFLFDGRCSRVGGSQLRRDLATNWRIHCRC</sequence>
<reference evidence="2 3" key="1">
    <citation type="journal article" date="2024" name="Commun. Biol.">
        <title>Comparative genomic analysis of thermophilic fungi reveals convergent evolutionary adaptations and gene losses.</title>
        <authorList>
            <person name="Steindorff A.S."/>
            <person name="Aguilar-Pontes M.V."/>
            <person name="Robinson A.J."/>
            <person name="Andreopoulos B."/>
            <person name="LaButti K."/>
            <person name="Kuo A."/>
            <person name="Mondo S."/>
            <person name="Riley R."/>
            <person name="Otillar R."/>
            <person name="Haridas S."/>
            <person name="Lipzen A."/>
            <person name="Grimwood J."/>
            <person name="Schmutz J."/>
            <person name="Clum A."/>
            <person name="Reid I.D."/>
            <person name="Moisan M.C."/>
            <person name="Butler G."/>
            <person name="Nguyen T.T.M."/>
            <person name="Dewar K."/>
            <person name="Conant G."/>
            <person name="Drula E."/>
            <person name="Henrissat B."/>
            <person name="Hansel C."/>
            <person name="Singer S."/>
            <person name="Hutchinson M.I."/>
            <person name="de Vries R.P."/>
            <person name="Natvig D.O."/>
            <person name="Powell A.J."/>
            <person name="Tsang A."/>
            <person name="Grigoriev I.V."/>
        </authorList>
    </citation>
    <scope>NUCLEOTIDE SEQUENCE [LARGE SCALE GENOMIC DNA]</scope>
    <source>
        <strain evidence="2 3">ATCC 24622</strain>
    </source>
</reference>
<gene>
    <name evidence="2" type="ORF">VTK73DRAFT_10198</name>
</gene>
<comment type="caution">
    <text evidence="2">The sequence shown here is derived from an EMBL/GenBank/DDBJ whole genome shotgun (WGS) entry which is preliminary data.</text>
</comment>
<keyword evidence="1" id="KW-1133">Transmembrane helix</keyword>
<evidence type="ECO:0000313" key="3">
    <source>
        <dbReference type="Proteomes" id="UP001586593"/>
    </source>
</evidence>